<protein>
    <submittedName>
        <fullName evidence="1">Uncharacterized protein</fullName>
    </submittedName>
</protein>
<proteinExistence type="predicted"/>
<dbReference type="Proteomes" id="UP000054815">
    <property type="component" value="Unassembled WGS sequence"/>
</dbReference>
<reference evidence="1 2" key="1">
    <citation type="submission" date="2015-01" db="EMBL/GenBank/DDBJ databases">
        <title>Evolution of Trichinella species and genotypes.</title>
        <authorList>
            <person name="Korhonen P.K."/>
            <person name="Edoardo P."/>
            <person name="Giuseppe L.R."/>
            <person name="Gasser R.B."/>
        </authorList>
    </citation>
    <scope>NUCLEOTIDE SEQUENCE [LARGE SCALE GENOMIC DNA]</scope>
    <source>
        <strain evidence="1">ISS141</strain>
    </source>
</reference>
<name>A0A0V0Y2C0_TRIPS</name>
<dbReference type="EMBL" id="JYDU01000072">
    <property type="protein sequence ID" value="KRX94387.1"/>
    <property type="molecule type" value="Genomic_DNA"/>
</dbReference>
<accession>A0A0V0Y2C0</accession>
<evidence type="ECO:0000313" key="2">
    <source>
        <dbReference type="Proteomes" id="UP000054815"/>
    </source>
</evidence>
<comment type="caution">
    <text evidence="1">The sequence shown here is derived from an EMBL/GenBank/DDBJ whole genome shotgun (WGS) entry which is preliminary data.</text>
</comment>
<dbReference type="AlphaFoldDB" id="A0A0V0Y2C0"/>
<gene>
    <name evidence="1" type="ORF">T4E_3934</name>
</gene>
<organism evidence="1 2">
    <name type="scientific">Trichinella pseudospiralis</name>
    <name type="common">Parasitic roundworm</name>
    <dbReference type="NCBI Taxonomy" id="6337"/>
    <lineage>
        <taxon>Eukaryota</taxon>
        <taxon>Metazoa</taxon>
        <taxon>Ecdysozoa</taxon>
        <taxon>Nematoda</taxon>
        <taxon>Enoplea</taxon>
        <taxon>Dorylaimia</taxon>
        <taxon>Trichinellida</taxon>
        <taxon>Trichinellidae</taxon>
        <taxon>Trichinella</taxon>
    </lineage>
</organism>
<evidence type="ECO:0000313" key="1">
    <source>
        <dbReference type="EMBL" id="KRX94387.1"/>
    </source>
</evidence>
<sequence>MSCKECPTNFSGNAVAQLTKWDKSQVHCHGFEASRSISRRTKLSIKRVKGDPSLTIAFADKSNSLKFFIHW</sequence>